<evidence type="ECO:0000313" key="2">
    <source>
        <dbReference type="EMBL" id="SDF70197.1"/>
    </source>
</evidence>
<keyword evidence="3" id="KW-1185">Reference proteome</keyword>
<evidence type="ECO:0000256" key="1">
    <source>
        <dbReference type="SAM" id="MobiDB-lite"/>
    </source>
</evidence>
<name>A0A1G7N8H6_9SPHI</name>
<proteinExistence type="predicted"/>
<protein>
    <submittedName>
        <fullName evidence="2">Uncharacterized protein</fullName>
    </submittedName>
</protein>
<dbReference type="RefSeq" id="WP_091157274.1">
    <property type="nucleotide sequence ID" value="NZ_FNAI01000025.1"/>
</dbReference>
<sequence>MALTFGLTRWWDHKSNSKPETGFSRPLNWPDPPDPEKLAQFNNPPEPDTDYCERALFEFTGDTVLALNGPTFDEVPVGLQKVLYKNKLGTFKLINLPVSEIKVLEPDSADTSQ</sequence>
<reference evidence="2 3" key="1">
    <citation type="submission" date="2016-10" db="EMBL/GenBank/DDBJ databases">
        <authorList>
            <person name="de Groot N.N."/>
        </authorList>
    </citation>
    <scope>NUCLEOTIDE SEQUENCE [LARGE SCALE GENOMIC DNA]</scope>
    <source>
        <strain evidence="2 3">47C3B</strain>
    </source>
</reference>
<feature type="region of interest" description="Disordered" evidence="1">
    <location>
        <begin position="12"/>
        <end position="46"/>
    </location>
</feature>
<dbReference type="AlphaFoldDB" id="A0A1G7N8H6"/>
<dbReference type="OrthoDB" id="795134at2"/>
<dbReference type="EMBL" id="FNAI01000025">
    <property type="protein sequence ID" value="SDF70197.1"/>
    <property type="molecule type" value="Genomic_DNA"/>
</dbReference>
<accession>A0A1G7N8H6</accession>
<dbReference type="STRING" id="1391627.SAMN05216464_12523"/>
<evidence type="ECO:0000313" key="3">
    <source>
        <dbReference type="Proteomes" id="UP000199072"/>
    </source>
</evidence>
<dbReference type="Proteomes" id="UP000199072">
    <property type="component" value="Unassembled WGS sequence"/>
</dbReference>
<organism evidence="2 3">
    <name type="scientific">Mucilaginibacter pineti</name>
    <dbReference type="NCBI Taxonomy" id="1391627"/>
    <lineage>
        <taxon>Bacteria</taxon>
        <taxon>Pseudomonadati</taxon>
        <taxon>Bacteroidota</taxon>
        <taxon>Sphingobacteriia</taxon>
        <taxon>Sphingobacteriales</taxon>
        <taxon>Sphingobacteriaceae</taxon>
        <taxon>Mucilaginibacter</taxon>
    </lineage>
</organism>
<gene>
    <name evidence="2" type="ORF">SAMN05216464_12523</name>
</gene>